<feature type="region of interest" description="Disordered" evidence="1">
    <location>
        <begin position="339"/>
        <end position="362"/>
    </location>
</feature>
<organism evidence="4 5">
    <name type="scientific">Nonomuraea roseola</name>
    <dbReference type="NCBI Taxonomy" id="46179"/>
    <lineage>
        <taxon>Bacteria</taxon>
        <taxon>Bacillati</taxon>
        <taxon>Actinomycetota</taxon>
        <taxon>Actinomycetes</taxon>
        <taxon>Streptosporangiales</taxon>
        <taxon>Streptosporangiaceae</taxon>
        <taxon>Nonomuraea</taxon>
    </lineage>
</organism>
<keyword evidence="2" id="KW-0472">Membrane</keyword>
<keyword evidence="3" id="KW-0732">Signal</keyword>
<dbReference type="SUPFAM" id="SSF101898">
    <property type="entry name" value="NHL repeat"/>
    <property type="match status" value="1"/>
</dbReference>
<sequence>MRSSLPARSALAAVVVAALTSAPAVAESRLDPSPTATAAPWAKEFAYADDRITESSGLYASRLHDGVVWTHNDGAGPPTLYAVGPDGRTRAAISIRGAEAIDTEAMGGAVDVRGNSMLYLADIGDNEGSRSGGVTVLAVPEPTVLADGRVSAQRYQLVYPDGAHDAESILVHPQTGNLYLITKGPSGGAIYGAPSALVPDVNNRLEYLGPLPHVVSDGALNADGLMFIRGYNKIRVFADITGKLLETIPAPQQPQGESLAISADGRSLLAGSEGRGSSVFSLPLPENLVATPANTPGPMTSAPAAQESESGGSDLPLAWLVGAGALLLLLVGAGAASSAVRRRRERHSPPADVIALPSQRDR</sequence>
<name>A0ABV5PXH3_9ACTN</name>
<evidence type="ECO:0000256" key="2">
    <source>
        <dbReference type="SAM" id="Phobius"/>
    </source>
</evidence>
<feature type="transmembrane region" description="Helical" evidence="2">
    <location>
        <begin position="317"/>
        <end position="340"/>
    </location>
</feature>
<feature type="chain" id="PRO_5046515632" description="WD40 repeat domain-containing protein" evidence="3">
    <location>
        <begin position="27"/>
        <end position="362"/>
    </location>
</feature>
<evidence type="ECO:0008006" key="6">
    <source>
        <dbReference type="Google" id="ProtNLM"/>
    </source>
</evidence>
<gene>
    <name evidence="4" type="ORF">ACFFRN_14955</name>
</gene>
<keyword evidence="5" id="KW-1185">Reference proteome</keyword>
<dbReference type="EMBL" id="JBHMCE010000004">
    <property type="protein sequence ID" value="MFB9527916.1"/>
    <property type="molecule type" value="Genomic_DNA"/>
</dbReference>
<proteinExistence type="predicted"/>
<evidence type="ECO:0000313" key="5">
    <source>
        <dbReference type="Proteomes" id="UP001589646"/>
    </source>
</evidence>
<dbReference type="Proteomes" id="UP001589646">
    <property type="component" value="Unassembled WGS sequence"/>
</dbReference>
<accession>A0ABV5PXH3</accession>
<keyword evidence="2" id="KW-1133">Transmembrane helix</keyword>
<reference evidence="4 5" key="1">
    <citation type="submission" date="2024-09" db="EMBL/GenBank/DDBJ databases">
        <authorList>
            <person name="Sun Q."/>
            <person name="Mori K."/>
        </authorList>
    </citation>
    <scope>NUCLEOTIDE SEQUENCE [LARGE SCALE GENOMIC DNA]</scope>
    <source>
        <strain evidence="4 5">JCM 3323</strain>
    </source>
</reference>
<dbReference type="RefSeq" id="WP_346126721.1">
    <property type="nucleotide sequence ID" value="NZ_BAAAXC010000015.1"/>
</dbReference>
<keyword evidence="2" id="KW-0812">Transmembrane</keyword>
<evidence type="ECO:0000256" key="1">
    <source>
        <dbReference type="SAM" id="MobiDB-lite"/>
    </source>
</evidence>
<evidence type="ECO:0000256" key="3">
    <source>
        <dbReference type="SAM" id="SignalP"/>
    </source>
</evidence>
<feature type="signal peptide" evidence="3">
    <location>
        <begin position="1"/>
        <end position="26"/>
    </location>
</feature>
<comment type="caution">
    <text evidence="4">The sequence shown here is derived from an EMBL/GenBank/DDBJ whole genome shotgun (WGS) entry which is preliminary data.</text>
</comment>
<evidence type="ECO:0000313" key="4">
    <source>
        <dbReference type="EMBL" id="MFB9527916.1"/>
    </source>
</evidence>
<feature type="region of interest" description="Disordered" evidence="1">
    <location>
        <begin position="289"/>
        <end position="310"/>
    </location>
</feature>
<protein>
    <recommendedName>
        <fullName evidence="6">WD40 repeat domain-containing protein</fullName>
    </recommendedName>
</protein>